<name>A0A814LNU2_9BILA</name>
<feature type="non-terminal residue" evidence="1">
    <location>
        <position position="1"/>
    </location>
</feature>
<dbReference type="Proteomes" id="UP000663879">
    <property type="component" value="Unassembled WGS sequence"/>
</dbReference>
<sequence length="260" mass="30314">MNAKCFDLNELNENNKLTDNSLLRSFRSILLQRTSSLDSTDVNLTLSNSTEPKNDPFICTPENLDVFFNAKKKYRFIDFLLLQDILSTLFVTQARVIKNFEYLVKLPNDFKDKQKLDNFINNFNQYKTVIIEREELILCDVLSSLLALRYKNYTRMDSFLLGNETGEFSINGTECENELNLYTESVMANQNSEIIVENIKKYYKEFLTCTYNVFLSITKLGDSFTPSIRELEFRLVNYVQLAKSNLFGNLKKFTDVTQLL</sequence>
<protein>
    <submittedName>
        <fullName evidence="1">Uncharacterized protein</fullName>
    </submittedName>
</protein>
<reference evidence="1" key="1">
    <citation type="submission" date="2021-02" db="EMBL/GenBank/DDBJ databases">
        <authorList>
            <person name="Nowell W R."/>
        </authorList>
    </citation>
    <scope>NUCLEOTIDE SEQUENCE</scope>
    <source>
        <strain evidence="1">Ploen Becks lab</strain>
    </source>
</reference>
<comment type="caution">
    <text evidence="1">The sequence shown here is derived from an EMBL/GenBank/DDBJ whole genome shotgun (WGS) entry which is preliminary data.</text>
</comment>
<gene>
    <name evidence="1" type="ORF">OXX778_LOCUS19575</name>
</gene>
<proteinExistence type="predicted"/>
<dbReference type="EMBL" id="CAJNOC010006008">
    <property type="protein sequence ID" value="CAF1067609.1"/>
    <property type="molecule type" value="Genomic_DNA"/>
</dbReference>
<organism evidence="1 2">
    <name type="scientific">Brachionus calyciflorus</name>
    <dbReference type="NCBI Taxonomy" id="104777"/>
    <lineage>
        <taxon>Eukaryota</taxon>
        <taxon>Metazoa</taxon>
        <taxon>Spiralia</taxon>
        <taxon>Gnathifera</taxon>
        <taxon>Rotifera</taxon>
        <taxon>Eurotatoria</taxon>
        <taxon>Monogononta</taxon>
        <taxon>Pseudotrocha</taxon>
        <taxon>Ploima</taxon>
        <taxon>Brachionidae</taxon>
        <taxon>Brachionus</taxon>
    </lineage>
</organism>
<dbReference type="OrthoDB" id="10387843at2759"/>
<evidence type="ECO:0000313" key="2">
    <source>
        <dbReference type="Proteomes" id="UP000663879"/>
    </source>
</evidence>
<keyword evidence="2" id="KW-1185">Reference proteome</keyword>
<accession>A0A814LNU2</accession>
<evidence type="ECO:0000313" key="1">
    <source>
        <dbReference type="EMBL" id="CAF1067609.1"/>
    </source>
</evidence>
<dbReference type="AlphaFoldDB" id="A0A814LNU2"/>